<accession>A0A1D7TJQ6</accession>
<dbReference type="InterPro" id="IPR014717">
    <property type="entry name" value="Transl_elong_EF1B/ribsomal_bS6"/>
</dbReference>
<sequence length="215" mass="24887">MNSIDTLMDKIDLYFQGKKSSETYLVFAMVFTLIGFLFYSYLFPITEKMLNQTMRNAKEVEKKLHDEQAYLTSVSRDGDSTFLIRKVKSDIENAKLLLEKTTFTNAYVDGKLKELSYLLFNDENWANFLHSIAQLAQKYAVRIKVIENKINEPSIQKIEQILTLKVDFSGSFANTMKFMNAIEESELVVDIYELNVTGQKNIDGQFNIAVWGMKY</sequence>
<dbReference type="Proteomes" id="UP000094609">
    <property type="component" value="Chromosome"/>
</dbReference>
<protein>
    <submittedName>
        <fullName evidence="2">Uncharacterized protein</fullName>
    </submittedName>
</protein>
<dbReference type="KEGG" id="shal:SHALO_1464"/>
<organism evidence="2 3">
    <name type="scientific">Sulfurospirillum halorespirans DSM 13726</name>
    <dbReference type="NCBI Taxonomy" id="1193502"/>
    <lineage>
        <taxon>Bacteria</taxon>
        <taxon>Pseudomonadati</taxon>
        <taxon>Campylobacterota</taxon>
        <taxon>Epsilonproteobacteria</taxon>
        <taxon>Campylobacterales</taxon>
        <taxon>Sulfurospirillaceae</taxon>
        <taxon>Sulfurospirillum</taxon>
    </lineage>
</organism>
<evidence type="ECO:0000256" key="1">
    <source>
        <dbReference type="SAM" id="Phobius"/>
    </source>
</evidence>
<dbReference type="EMBL" id="CP017111">
    <property type="protein sequence ID" value="AOO65239.1"/>
    <property type="molecule type" value="Genomic_DNA"/>
</dbReference>
<keyword evidence="1" id="KW-0472">Membrane</keyword>
<feature type="transmembrane region" description="Helical" evidence="1">
    <location>
        <begin position="24"/>
        <end position="45"/>
    </location>
</feature>
<proteinExistence type="predicted"/>
<dbReference type="Gene3D" id="3.30.70.60">
    <property type="match status" value="1"/>
</dbReference>
<dbReference type="AlphaFoldDB" id="A0A1D7TJQ6"/>
<keyword evidence="1" id="KW-1133">Transmembrane helix</keyword>
<dbReference type="RefSeq" id="WP_069478018.1">
    <property type="nucleotide sequence ID" value="NZ_CP017111.1"/>
</dbReference>
<evidence type="ECO:0000313" key="3">
    <source>
        <dbReference type="Proteomes" id="UP000094609"/>
    </source>
</evidence>
<dbReference type="PATRIC" id="fig|1193502.14.peg.1483"/>
<evidence type="ECO:0000313" key="2">
    <source>
        <dbReference type="EMBL" id="AOO65239.1"/>
    </source>
</evidence>
<keyword evidence="1" id="KW-0812">Transmembrane</keyword>
<dbReference type="STRING" id="1193502.SHALO_1464"/>
<gene>
    <name evidence="2" type="ORF">SHALO_1464</name>
</gene>
<keyword evidence="3" id="KW-1185">Reference proteome</keyword>
<reference evidence="3" key="1">
    <citation type="submission" date="2016-08" db="EMBL/GenBank/DDBJ databases">
        <title>Complete genome sequence of the organohalide-respiring Epsilonproteobacterium Sulfurospirillum halorespirans.</title>
        <authorList>
            <person name="Goris T."/>
            <person name="Zimmermann J."/>
            <person name="Schenz B."/>
            <person name="Lemos M."/>
            <person name="Hackermueller J."/>
            <person name="Diekert G."/>
        </authorList>
    </citation>
    <scope>NUCLEOTIDE SEQUENCE [LARGE SCALE GENOMIC DNA]</scope>
    <source>
        <strain>DSM 13726</strain>
        <strain evidence="3">PCE-M2</strain>
    </source>
</reference>
<name>A0A1D7TJQ6_9BACT</name>